<sequence>MRDLNGQCQRSEDNFRIPCGNSHIDVFLGKPAAVVKPEKRMFPMTDAQIEEVLVSEGVMSPCLYDVIDEAQKILVILPDATRKSGAEKFLPNITAYAKQKGKTLNFIIAVGTHRQPTEAELRKIMTSEIYEEYSGNILRHDSENYADMDFYGITKRKTTVLLNKAYREHDTIITIGSVSYHYFAGYGGGRKLIFPGIGGHKAITANHKLAIDPVKKQRHEYAVTGNLKNNPVHDDLVESVMIARAGHNFYAVNTILTEEGEIADMVCGDLFLSHLEACSRLDSYCLYEPEKKFDLLLVSAGGYPKDINMIQSQKYLDRVLPLVSEGGRIVFFAQCPDGYGNKFFEDFFDVKLSSDMLNGLIHDYKINRQTAFNLKSNLERYEVFLYSDFSEYDCERMGFKKLADLSAIRRLADSSDNIGFVPYPADLFVK</sequence>
<feature type="domain" description="LarA-like N-terminal" evidence="1">
    <location>
        <begin position="45"/>
        <end position="213"/>
    </location>
</feature>
<dbReference type="Pfam" id="PF09861">
    <property type="entry name" value="Lar_N"/>
    <property type="match status" value="1"/>
</dbReference>
<dbReference type="Gene3D" id="3.90.226.30">
    <property type="match status" value="1"/>
</dbReference>
<keyword evidence="4" id="KW-1185">Reference proteome</keyword>
<organism evidence="3 4">
    <name type="scientific">Seleniivibrio woodruffii</name>
    <dbReference type="NCBI Taxonomy" id="1078050"/>
    <lineage>
        <taxon>Bacteria</taxon>
        <taxon>Pseudomonadati</taxon>
        <taxon>Deferribacterota</taxon>
        <taxon>Deferribacteres</taxon>
        <taxon>Deferribacterales</taxon>
        <taxon>Geovibrionaceae</taxon>
        <taxon>Seleniivibrio</taxon>
    </lineage>
</organism>
<dbReference type="OrthoDB" id="9770545at2"/>
<dbReference type="InterPro" id="IPR018657">
    <property type="entry name" value="LarA-like_N"/>
</dbReference>
<dbReference type="AlphaFoldDB" id="A0A4R1K675"/>
<dbReference type="NCBIfam" id="NF033504">
    <property type="entry name" value="Ni_dep_LarA"/>
    <property type="match status" value="1"/>
</dbReference>
<reference evidence="3 4" key="1">
    <citation type="submission" date="2019-03" db="EMBL/GenBank/DDBJ databases">
        <title>Genomic Encyclopedia of Type Strains, Phase IV (KMG-IV): sequencing the most valuable type-strain genomes for metagenomic binning, comparative biology and taxonomic classification.</title>
        <authorList>
            <person name="Goeker M."/>
        </authorList>
    </citation>
    <scope>NUCLEOTIDE SEQUENCE [LARGE SCALE GENOMIC DNA]</scope>
    <source>
        <strain evidence="3 4">DSM 24984</strain>
    </source>
</reference>
<comment type="caution">
    <text evidence="3">The sequence shown here is derived from an EMBL/GenBank/DDBJ whole genome shotgun (WGS) entry which is preliminary data.</text>
</comment>
<evidence type="ECO:0000259" key="2">
    <source>
        <dbReference type="Pfam" id="PF21113"/>
    </source>
</evidence>
<dbReference type="GO" id="GO:0050043">
    <property type="term" value="F:lactate racemase activity"/>
    <property type="evidence" value="ECO:0007669"/>
    <property type="project" value="InterPro"/>
</dbReference>
<name>A0A4R1K675_9BACT</name>
<evidence type="ECO:0000259" key="1">
    <source>
        <dbReference type="Pfam" id="PF09861"/>
    </source>
</evidence>
<dbReference type="Pfam" id="PF21113">
    <property type="entry name" value="LarA_C"/>
    <property type="match status" value="1"/>
</dbReference>
<dbReference type="InterPro" id="IPR048068">
    <property type="entry name" value="LarA-like"/>
</dbReference>
<proteinExistence type="predicted"/>
<dbReference type="Gene3D" id="3.40.50.11440">
    <property type="match status" value="1"/>
</dbReference>
<dbReference type="InterPro" id="IPR047926">
    <property type="entry name" value="Ni_dep_LarA"/>
</dbReference>
<evidence type="ECO:0000313" key="3">
    <source>
        <dbReference type="EMBL" id="TCK59477.1"/>
    </source>
</evidence>
<dbReference type="PANTHER" id="PTHR33171:SF17">
    <property type="entry name" value="LARA-LIKE N-TERMINAL DOMAIN-CONTAINING PROTEIN"/>
    <property type="match status" value="1"/>
</dbReference>
<dbReference type="EMBL" id="SMGG01000006">
    <property type="protein sequence ID" value="TCK59477.1"/>
    <property type="molecule type" value="Genomic_DNA"/>
</dbReference>
<feature type="domain" description="Lactate racemase C-terminal" evidence="2">
    <location>
        <begin position="291"/>
        <end position="362"/>
    </location>
</feature>
<gene>
    <name evidence="3" type="ORF">C8D98_2411</name>
</gene>
<evidence type="ECO:0000313" key="4">
    <source>
        <dbReference type="Proteomes" id="UP000294614"/>
    </source>
</evidence>
<dbReference type="InterPro" id="IPR048520">
    <property type="entry name" value="LarA_C"/>
</dbReference>
<protein>
    <submittedName>
        <fullName evidence="3">Nickel-dependent lactate racemase</fullName>
    </submittedName>
</protein>
<accession>A0A4R1K675</accession>
<dbReference type="Proteomes" id="UP000294614">
    <property type="component" value="Unassembled WGS sequence"/>
</dbReference>
<dbReference type="RefSeq" id="WP_132874385.1">
    <property type="nucleotide sequence ID" value="NZ_SMGG01000006.1"/>
</dbReference>
<dbReference type="PANTHER" id="PTHR33171">
    <property type="entry name" value="LAR_N DOMAIN-CONTAINING PROTEIN"/>
    <property type="match status" value="1"/>
</dbReference>
<dbReference type="InterPro" id="IPR043166">
    <property type="entry name" value="LarA-like_C"/>
</dbReference>